<dbReference type="GO" id="GO:0000166">
    <property type="term" value="F:nucleotide binding"/>
    <property type="evidence" value="ECO:0007669"/>
    <property type="project" value="UniProtKB-KW"/>
</dbReference>
<feature type="transmembrane region" description="Helical" evidence="8">
    <location>
        <begin position="135"/>
        <end position="154"/>
    </location>
</feature>
<evidence type="ECO:0000256" key="8">
    <source>
        <dbReference type="SAM" id="Phobius"/>
    </source>
</evidence>
<accession>A0A345HQZ0</accession>
<evidence type="ECO:0000256" key="2">
    <source>
        <dbReference type="ARBA" id="ARBA00022475"/>
    </source>
</evidence>
<dbReference type="RefSeq" id="WP_114660447.1">
    <property type="nucleotide sequence ID" value="NZ_CP031194.1"/>
</dbReference>
<dbReference type="OrthoDB" id="4269758at2"/>
<dbReference type="Proteomes" id="UP000253868">
    <property type="component" value="Chromosome"/>
</dbReference>
<dbReference type="KEGG" id="spad:DVK44_17105"/>
<comment type="subcellular location">
    <subcellularLocation>
        <location evidence="1">Cell membrane</location>
    </subcellularLocation>
</comment>
<keyword evidence="11" id="KW-1185">Reference proteome</keyword>
<dbReference type="AlphaFoldDB" id="A0A345HQZ0"/>
<feature type="transmembrane region" description="Helical" evidence="8">
    <location>
        <begin position="20"/>
        <end position="38"/>
    </location>
</feature>
<evidence type="ECO:0000256" key="5">
    <source>
        <dbReference type="ARBA" id="ARBA00022989"/>
    </source>
</evidence>
<dbReference type="Pfam" id="PF18967">
    <property type="entry name" value="PycTM"/>
    <property type="match status" value="1"/>
</dbReference>
<evidence type="ECO:0000259" key="9">
    <source>
        <dbReference type="Pfam" id="PF18967"/>
    </source>
</evidence>
<evidence type="ECO:0000256" key="3">
    <source>
        <dbReference type="ARBA" id="ARBA00022692"/>
    </source>
</evidence>
<evidence type="ECO:0000313" key="11">
    <source>
        <dbReference type="Proteomes" id="UP000253868"/>
    </source>
</evidence>
<dbReference type="GO" id="GO:0005886">
    <property type="term" value="C:plasma membrane"/>
    <property type="evidence" value="ECO:0007669"/>
    <property type="project" value="UniProtKB-SubCell"/>
</dbReference>
<organism evidence="10 11">
    <name type="scientific">Streptomyces paludis</name>
    <dbReference type="NCBI Taxonomy" id="2282738"/>
    <lineage>
        <taxon>Bacteria</taxon>
        <taxon>Bacillati</taxon>
        <taxon>Actinomycetota</taxon>
        <taxon>Actinomycetes</taxon>
        <taxon>Kitasatosporales</taxon>
        <taxon>Streptomycetaceae</taxon>
        <taxon>Streptomyces</taxon>
    </lineage>
</organism>
<gene>
    <name evidence="10" type="ORF">DVK44_17105</name>
</gene>
<keyword evidence="3 8" id="KW-0812">Transmembrane</keyword>
<protein>
    <recommendedName>
        <fullName evidence="9">Pycsar effector protein domain-containing protein</fullName>
    </recommendedName>
</protein>
<dbReference type="EMBL" id="CP031194">
    <property type="protein sequence ID" value="AXG79114.1"/>
    <property type="molecule type" value="Genomic_DNA"/>
</dbReference>
<proteinExistence type="predicted"/>
<keyword evidence="2" id="KW-1003">Cell membrane</keyword>
<evidence type="ECO:0000256" key="1">
    <source>
        <dbReference type="ARBA" id="ARBA00004236"/>
    </source>
</evidence>
<evidence type="ECO:0000256" key="4">
    <source>
        <dbReference type="ARBA" id="ARBA00022741"/>
    </source>
</evidence>
<keyword evidence="5 8" id="KW-1133">Transmembrane helix</keyword>
<reference evidence="11" key="1">
    <citation type="submission" date="2018-07" db="EMBL/GenBank/DDBJ databases">
        <authorList>
            <person name="Zhao J."/>
        </authorList>
    </citation>
    <scope>NUCLEOTIDE SEQUENCE [LARGE SCALE GENOMIC DNA]</scope>
    <source>
        <strain evidence="11">GSSD-12</strain>
    </source>
</reference>
<evidence type="ECO:0000256" key="7">
    <source>
        <dbReference type="ARBA" id="ARBA00023136"/>
    </source>
</evidence>
<dbReference type="GO" id="GO:0051607">
    <property type="term" value="P:defense response to virus"/>
    <property type="evidence" value="ECO:0007669"/>
    <property type="project" value="UniProtKB-KW"/>
</dbReference>
<evidence type="ECO:0000256" key="6">
    <source>
        <dbReference type="ARBA" id="ARBA00023118"/>
    </source>
</evidence>
<feature type="domain" description="Pycsar effector protein" evidence="9">
    <location>
        <begin position="2"/>
        <end position="153"/>
    </location>
</feature>
<dbReference type="InterPro" id="IPR043760">
    <property type="entry name" value="PycTM_dom"/>
</dbReference>
<name>A0A345HQZ0_9ACTN</name>
<keyword evidence="4" id="KW-0547">Nucleotide-binding</keyword>
<evidence type="ECO:0000313" key="10">
    <source>
        <dbReference type="EMBL" id="AXG79114.1"/>
    </source>
</evidence>
<keyword evidence="6" id="KW-0051">Antiviral defense</keyword>
<keyword evidence="7 8" id="KW-0472">Membrane</keyword>
<feature type="transmembrane region" description="Helical" evidence="8">
    <location>
        <begin position="53"/>
        <end position="73"/>
    </location>
</feature>
<sequence>MHRLLTANGAEITRADTKAAVLLGFMGAVLGAFVTLTRDNATARGPVSATEEALWWSATLTALLAVVCFVCALTPRRRDRTNGLSATPFYFQHVTPELDNERLTRAFERTAHDPTGPLLAAVQRTSAIVRTKYRWIEAGVALLLIALPLLTTALHPT</sequence>